<reference evidence="3 4" key="1">
    <citation type="submission" date="2020-10" db="EMBL/GenBank/DDBJ databases">
        <title>Complete genome sequence of Thermosphaera aggregans strain 3507.</title>
        <authorList>
            <person name="Zayulina K.S."/>
            <person name="Elcheninov A.G."/>
            <person name="Toshchakov S.V."/>
            <person name="Kublanov I.V."/>
            <person name="Kochetkova T.V."/>
        </authorList>
    </citation>
    <scope>NUCLEOTIDE SEQUENCE [LARGE SCALE GENOMIC DNA]</scope>
    <source>
        <strain evidence="3 4">3507</strain>
    </source>
</reference>
<dbReference type="EMBL" id="CP063144">
    <property type="protein sequence ID" value="QOR94779.1"/>
    <property type="molecule type" value="Genomic_DNA"/>
</dbReference>
<dbReference type="Gene3D" id="3.40.1350.60">
    <property type="match status" value="1"/>
</dbReference>
<dbReference type="CDD" id="cd22358">
    <property type="entry name" value="SfsA-like_archaeal"/>
    <property type="match status" value="1"/>
</dbReference>
<keyword evidence="4" id="KW-1185">Reference proteome</keyword>
<dbReference type="AlphaFoldDB" id="A0A7M1US33"/>
<dbReference type="GO" id="GO:0003677">
    <property type="term" value="F:DNA binding"/>
    <property type="evidence" value="ECO:0007669"/>
    <property type="project" value="InterPro"/>
</dbReference>
<dbReference type="InterPro" id="IPR040452">
    <property type="entry name" value="SfsA_C"/>
</dbReference>
<evidence type="ECO:0000259" key="1">
    <source>
        <dbReference type="Pfam" id="PF03749"/>
    </source>
</evidence>
<dbReference type="InterPro" id="IPR005224">
    <property type="entry name" value="SfsA"/>
</dbReference>
<dbReference type="InterPro" id="IPR041465">
    <property type="entry name" value="SfsA_N"/>
</dbReference>
<feature type="domain" description="Sugar fermentation stimulation protein C-terminal" evidence="1">
    <location>
        <begin position="83"/>
        <end position="213"/>
    </location>
</feature>
<gene>
    <name evidence="3" type="primary">sfsA</name>
    <name evidence="3" type="ORF">IMZ38_02310</name>
</gene>
<dbReference type="Pfam" id="PF17746">
    <property type="entry name" value="SfsA_N"/>
    <property type="match status" value="1"/>
</dbReference>
<evidence type="ECO:0000259" key="2">
    <source>
        <dbReference type="Pfam" id="PF17746"/>
    </source>
</evidence>
<dbReference type="Proteomes" id="UP000593766">
    <property type="component" value="Chromosome"/>
</dbReference>
<organism evidence="3 4">
    <name type="scientific">Thermosphaera chiliense</name>
    <dbReference type="NCBI Taxonomy" id="3402707"/>
    <lineage>
        <taxon>Archaea</taxon>
        <taxon>Thermoproteota</taxon>
        <taxon>Thermoprotei</taxon>
        <taxon>Desulfurococcales</taxon>
        <taxon>Desulfurococcaceae</taxon>
        <taxon>Thermosphaera</taxon>
    </lineage>
</organism>
<sequence>MRVLKLEGLVKAWLRKRVNRFTVEVEVDGSPVKAHLTNTGRLQEYLVNGRKSLLARIKGPRLSYRLIAVEDGDGYAVVDTISQQRVFESLVRDNSIPWLKDCFIVKRNYRIEGEVIDYLIECHGLQRLVELKSSVLRTVDNYASYPDCPTDRGVRQIETLARFAEKYKPLVVFIAALPRVKGFKPFCRGDPRILEAVMNASMKGVVFKSINTYMVDESGWIVLENPDLPVLLEC</sequence>
<evidence type="ECO:0000313" key="3">
    <source>
        <dbReference type="EMBL" id="QOR94779.1"/>
    </source>
</evidence>
<protein>
    <submittedName>
        <fullName evidence="3">DNA/RNA nuclease SfsA</fullName>
    </submittedName>
</protein>
<accession>A0A7M1US33</accession>
<dbReference type="OrthoDB" id="34139at2157"/>
<dbReference type="PANTHER" id="PTHR30545">
    <property type="entry name" value="SUGAR FERMENTATION STIMULATION PROTEIN A"/>
    <property type="match status" value="1"/>
</dbReference>
<dbReference type="NCBIfam" id="TIGR00230">
    <property type="entry name" value="sfsA"/>
    <property type="match status" value="1"/>
</dbReference>
<name>A0A7M1US33_9CREN</name>
<proteinExistence type="predicted"/>
<evidence type="ECO:0000313" key="4">
    <source>
        <dbReference type="Proteomes" id="UP000593766"/>
    </source>
</evidence>
<feature type="domain" description="SfsA N-terminal OB" evidence="2">
    <location>
        <begin position="16"/>
        <end position="78"/>
    </location>
</feature>
<dbReference type="PANTHER" id="PTHR30545:SF2">
    <property type="entry name" value="SUGAR FERMENTATION STIMULATION PROTEIN A"/>
    <property type="match status" value="1"/>
</dbReference>
<dbReference type="Pfam" id="PF03749">
    <property type="entry name" value="SfsA"/>
    <property type="match status" value="1"/>
</dbReference>
<dbReference type="Gene3D" id="2.40.50.580">
    <property type="match status" value="1"/>
</dbReference>
<dbReference type="KEGG" id="tcs:IMZ38_02310"/>